<evidence type="ECO:0000256" key="9">
    <source>
        <dbReference type="ARBA" id="ARBA00037917"/>
    </source>
</evidence>
<evidence type="ECO:0000256" key="3">
    <source>
        <dbReference type="ARBA" id="ARBA00004769"/>
    </source>
</evidence>
<dbReference type="SUPFAM" id="SSF53613">
    <property type="entry name" value="Ribokinase-like"/>
    <property type="match status" value="1"/>
</dbReference>
<comment type="catalytic activity">
    <reaction evidence="1">
        <text>4-amino-5-hydroxymethyl-2-methylpyrimidine + ATP = 4-amino-2-methyl-5-(phosphooxymethyl)pyrimidine + ADP + H(+)</text>
        <dbReference type="Rhea" id="RHEA:23096"/>
        <dbReference type="ChEBI" id="CHEBI:15378"/>
        <dbReference type="ChEBI" id="CHEBI:16892"/>
        <dbReference type="ChEBI" id="CHEBI:30616"/>
        <dbReference type="ChEBI" id="CHEBI:58354"/>
        <dbReference type="ChEBI" id="CHEBI:456216"/>
        <dbReference type="EC" id="2.7.1.49"/>
    </reaction>
</comment>
<feature type="non-terminal residue" evidence="13">
    <location>
        <position position="230"/>
    </location>
</feature>
<dbReference type="Pfam" id="PF08543">
    <property type="entry name" value="Phos_pyr_kin"/>
    <property type="match status" value="1"/>
</dbReference>
<sequence>MQNKIPNVLTIAGSDSDGSSGLQADLKTFFARKVYGTSVLVTSLAANHYGVKSKLDFPLKFISDQFDSINQEFEIDAVKTGFLSNYKIVDLVARKISQANFGFCLVDPVMVSKHGVQLLDSKAVDYLTEKLIPLADLVTPNFFEAEKFFGQKIKNREQVEQAARKIKSFGCKNVIIKGFHQPESQQKIVSDYILLENEPGFYLSEKFSSTKQNNGSGDTFSSIIIAEIAK</sequence>
<dbReference type="CDD" id="cd01169">
    <property type="entry name" value="HMPP_kinase"/>
    <property type="match status" value="1"/>
</dbReference>
<evidence type="ECO:0000256" key="11">
    <source>
        <dbReference type="ARBA" id="ARBA00043176"/>
    </source>
</evidence>
<comment type="pathway">
    <text evidence="9">Cofactor biosynthesis; thiamine diphosphate biosynthesis; 4-amino-2-methyl-5-diphosphomethylpyrimidine from 5-amino-1-(5-phospho-D-ribosyl)imidazole: step 2/3.</text>
</comment>
<evidence type="ECO:0000259" key="12">
    <source>
        <dbReference type="Pfam" id="PF08543"/>
    </source>
</evidence>
<keyword evidence="8" id="KW-0784">Thiamine biosynthesis</keyword>
<accession>A0ABR4XNP4</accession>
<dbReference type="EC" id="2.7.4.7" evidence="6"/>
<comment type="catalytic activity">
    <reaction evidence="2">
        <text>4-amino-2-methyl-5-(phosphooxymethyl)pyrimidine + ATP = 4-amino-2-methyl-5-(diphosphooxymethyl)pyrimidine + ADP</text>
        <dbReference type="Rhea" id="RHEA:19893"/>
        <dbReference type="ChEBI" id="CHEBI:30616"/>
        <dbReference type="ChEBI" id="CHEBI:57841"/>
        <dbReference type="ChEBI" id="CHEBI:58354"/>
        <dbReference type="ChEBI" id="CHEBI:456216"/>
        <dbReference type="EC" id="2.7.4.7"/>
    </reaction>
</comment>
<protein>
    <recommendedName>
        <fullName evidence="7">Hydroxymethylpyrimidine/phosphomethylpyrimidine kinase</fullName>
        <ecNumber evidence="5">2.7.1.49</ecNumber>
        <ecNumber evidence="6">2.7.4.7</ecNumber>
    </recommendedName>
    <alternativeName>
        <fullName evidence="10">Hydroxymethylpyrimidine kinase</fullName>
    </alternativeName>
    <alternativeName>
        <fullName evidence="11">Hydroxymethylpyrimidine phosphate kinase</fullName>
    </alternativeName>
</protein>
<comment type="similarity">
    <text evidence="4">Belongs to the ThiD family.</text>
</comment>
<dbReference type="InterPro" id="IPR013749">
    <property type="entry name" value="PM/HMP-P_kinase-1"/>
</dbReference>
<dbReference type="Proteomes" id="UP000030023">
    <property type="component" value="Unassembled WGS sequence"/>
</dbReference>
<evidence type="ECO:0000256" key="1">
    <source>
        <dbReference type="ARBA" id="ARBA00000151"/>
    </source>
</evidence>
<dbReference type="NCBIfam" id="TIGR00097">
    <property type="entry name" value="HMP-P_kinase"/>
    <property type="match status" value="1"/>
</dbReference>
<evidence type="ECO:0000256" key="4">
    <source>
        <dbReference type="ARBA" id="ARBA00009879"/>
    </source>
</evidence>
<comment type="pathway">
    <text evidence="3">Cofactor biosynthesis; thiamine diphosphate biosynthesis; 4-amino-2-methyl-5-diphosphomethylpyrimidine from 5-amino-1-(5-phospho-D-ribosyl)imidazole: step 3/3.</text>
</comment>
<dbReference type="InterPro" id="IPR004399">
    <property type="entry name" value="HMP/HMP-P_kinase_dom"/>
</dbReference>
<gene>
    <name evidence="13" type="ORF">Q757_09720</name>
</gene>
<organism evidence="13 14">
    <name type="scientific">Oenococcus alcoholitolerans</name>
    <dbReference type="NCBI Taxonomy" id="931074"/>
    <lineage>
        <taxon>Bacteria</taxon>
        <taxon>Bacillati</taxon>
        <taxon>Bacillota</taxon>
        <taxon>Bacilli</taxon>
        <taxon>Lactobacillales</taxon>
        <taxon>Lactobacillaceae</taxon>
        <taxon>Oenococcus</taxon>
    </lineage>
</organism>
<evidence type="ECO:0000256" key="2">
    <source>
        <dbReference type="ARBA" id="ARBA00000565"/>
    </source>
</evidence>
<evidence type="ECO:0000256" key="6">
    <source>
        <dbReference type="ARBA" id="ARBA00012963"/>
    </source>
</evidence>
<comment type="caution">
    <text evidence="13">The sequence shown here is derived from an EMBL/GenBank/DDBJ whole genome shotgun (WGS) entry which is preliminary data.</text>
</comment>
<dbReference type="Gene3D" id="3.40.1190.20">
    <property type="match status" value="1"/>
</dbReference>
<dbReference type="EC" id="2.7.1.49" evidence="5"/>
<feature type="domain" description="Pyridoxamine kinase/Phosphomethylpyrimidine kinase" evidence="12">
    <location>
        <begin position="15"/>
        <end position="230"/>
    </location>
</feature>
<evidence type="ECO:0000256" key="5">
    <source>
        <dbReference type="ARBA" id="ARBA00012135"/>
    </source>
</evidence>
<dbReference type="InterPro" id="IPR029056">
    <property type="entry name" value="Ribokinase-like"/>
</dbReference>
<evidence type="ECO:0000256" key="10">
    <source>
        <dbReference type="ARBA" id="ARBA00042102"/>
    </source>
</evidence>
<evidence type="ECO:0000256" key="7">
    <source>
        <dbReference type="ARBA" id="ARBA00019161"/>
    </source>
</evidence>
<evidence type="ECO:0000256" key="8">
    <source>
        <dbReference type="ARBA" id="ARBA00022977"/>
    </source>
</evidence>
<proteinExistence type="inferred from homology"/>
<evidence type="ECO:0000313" key="14">
    <source>
        <dbReference type="Proteomes" id="UP000030023"/>
    </source>
</evidence>
<evidence type="ECO:0000313" key="13">
    <source>
        <dbReference type="EMBL" id="KGO21882.1"/>
    </source>
</evidence>
<reference evidence="13 14" key="1">
    <citation type="journal article" date="2014" name="Antonie Van Leeuwenhoek">
        <title>Oenococcus alcoholitolerans sp. nov., a lactic acid bacteria isolated from cachaca and ethanol fermentation processes.</title>
        <authorList>
            <person name="Badotti F."/>
            <person name="Moreira A.P."/>
            <person name="Tonon L.A."/>
            <person name="de Lucena B.T."/>
            <person name="Gomes Fde C."/>
            <person name="Kruger R."/>
            <person name="Thompson C.C."/>
            <person name="de Morais M.A.Jr."/>
            <person name="Rosa C.A."/>
            <person name="Thompson F.L."/>
        </authorList>
    </citation>
    <scope>NUCLEOTIDE SEQUENCE [LARGE SCALE GENOMIC DNA]</scope>
    <source>
        <strain evidence="13 14">UFRJ-M7.2.18</strain>
    </source>
</reference>
<dbReference type="EMBL" id="AXCV01000605">
    <property type="protein sequence ID" value="KGO21882.1"/>
    <property type="molecule type" value="Genomic_DNA"/>
</dbReference>
<dbReference type="PANTHER" id="PTHR20858:SF17">
    <property type="entry name" value="HYDROXYMETHYLPYRIMIDINE_PHOSPHOMETHYLPYRIMIDINE KINASE THI20-RELATED"/>
    <property type="match status" value="1"/>
</dbReference>
<keyword evidence="14" id="KW-1185">Reference proteome</keyword>
<dbReference type="PANTHER" id="PTHR20858">
    <property type="entry name" value="PHOSPHOMETHYLPYRIMIDINE KINASE"/>
    <property type="match status" value="1"/>
</dbReference>
<name>A0ABR4XNP4_9LACO</name>